<accession>A0A7M7MFR9</accession>
<evidence type="ECO:0000313" key="4">
    <source>
        <dbReference type="EnsemblMetazoa" id="XP_022673391"/>
    </source>
</evidence>
<evidence type="ECO:0000256" key="2">
    <source>
        <dbReference type="ARBA" id="ARBA00023043"/>
    </source>
</evidence>
<dbReference type="PANTHER" id="PTHR46231:SF1">
    <property type="entry name" value="ANKYRIN REPEAT AND BTB_POZ DOMAIN-CONTAINING PROTEIN 1"/>
    <property type="match status" value="1"/>
</dbReference>
<dbReference type="PROSITE" id="PS50097">
    <property type="entry name" value="BTB"/>
    <property type="match status" value="1"/>
</dbReference>
<evidence type="ECO:0000259" key="3">
    <source>
        <dbReference type="PROSITE" id="PS50097"/>
    </source>
</evidence>
<name>A0A7M7MFR9_VARDE</name>
<dbReference type="AlphaFoldDB" id="A0A7M7MFR9"/>
<dbReference type="SUPFAM" id="SSF54695">
    <property type="entry name" value="POZ domain"/>
    <property type="match status" value="1"/>
</dbReference>
<dbReference type="GO" id="GO:0005737">
    <property type="term" value="C:cytoplasm"/>
    <property type="evidence" value="ECO:0007669"/>
    <property type="project" value="TreeGrafter"/>
</dbReference>
<dbReference type="GO" id="GO:0000151">
    <property type="term" value="C:ubiquitin ligase complex"/>
    <property type="evidence" value="ECO:0007669"/>
    <property type="project" value="TreeGrafter"/>
</dbReference>
<evidence type="ECO:0000256" key="1">
    <source>
        <dbReference type="ARBA" id="ARBA00022737"/>
    </source>
</evidence>
<keyword evidence="1" id="KW-0677">Repeat</keyword>
<protein>
    <recommendedName>
        <fullName evidence="3">BTB domain-containing protein</fullName>
    </recommendedName>
</protein>
<dbReference type="Proteomes" id="UP000594260">
    <property type="component" value="Unplaced"/>
</dbReference>
<dbReference type="KEGG" id="vde:111255568"/>
<organism evidence="4 5">
    <name type="scientific">Varroa destructor</name>
    <name type="common">Honeybee mite</name>
    <dbReference type="NCBI Taxonomy" id="109461"/>
    <lineage>
        <taxon>Eukaryota</taxon>
        <taxon>Metazoa</taxon>
        <taxon>Ecdysozoa</taxon>
        <taxon>Arthropoda</taxon>
        <taxon>Chelicerata</taxon>
        <taxon>Arachnida</taxon>
        <taxon>Acari</taxon>
        <taxon>Parasitiformes</taxon>
        <taxon>Mesostigmata</taxon>
        <taxon>Gamasina</taxon>
        <taxon>Dermanyssoidea</taxon>
        <taxon>Varroidae</taxon>
        <taxon>Varroa</taxon>
    </lineage>
</organism>
<dbReference type="InterPro" id="IPR044515">
    <property type="entry name" value="ABTB1"/>
</dbReference>
<dbReference type="Pfam" id="PF00651">
    <property type="entry name" value="BTB"/>
    <property type="match status" value="1"/>
</dbReference>
<sequence>MIDTLTPVEVFLESLRVTRLSLTSKSWYLNYICEFVNKVRAMYSIRLTNRKMAVGDRLLQVALDADGLLPSDFCLVAGKDGGRRAVHSFVLADASDYFRTLVSNSEFIESRRREAELPVDSETLKLMLDWVYTRNEMVMSVDQAVPLYIAAQQFLLEDLSRPLREFLLEGVAVLSFLGSDVFLNFTQLDIMSLADVLLAEEMRPFRPNVLKHLHRWVTHDPSRRMDSIFKVYDELARGDEAESNMYLFGAWSVESMDSSQVLCFRFSNDRFEEHTLMAPNSHLAVWYGHLPDNLCFMQDGHLTVLDDSKVKVIDCSTGRILRELATPLDYGDRGDVGLAHFQRDLFLWIGLEIFVLQDDGTFMGIAMSREKIRRMYIRRYKPGLLDFIMQAEVKLNDNEQPIYGTNPIIESLRDQWTVVEPGSLDLLLLGVCGGKAIIYRAGEVLIKTGTELLGSIPVPLLKNGHSIAYSNGQVLIAGPATVEVIDLQTFNRRSIPFLGPRYANRIRVETITALPGDLNQDSARRTFGKCCRKALADEMKRS</sequence>
<dbReference type="EnsemblMetazoa" id="XM_022817656">
    <property type="protein sequence ID" value="XP_022673391"/>
    <property type="gene ID" value="LOC111255568"/>
</dbReference>
<proteinExistence type="predicted"/>
<dbReference type="PANTHER" id="PTHR46231">
    <property type="entry name" value="ANKYRIN REPEAT AND BTB/POZ DOMAIN-CONTAINING PROTEIN 1"/>
    <property type="match status" value="1"/>
</dbReference>
<dbReference type="InterPro" id="IPR011333">
    <property type="entry name" value="SKP1/BTB/POZ_sf"/>
</dbReference>
<dbReference type="CDD" id="cd18186">
    <property type="entry name" value="BTB_POZ_ZBTB_KLHL-like"/>
    <property type="match status" value="1"/>
</dbReference>
<dbReference type="SMART" id="SM00225">
    <property type="entry name" value="BTB"/>
    <property type="match status" value="1"/>
</dbReference>
<keyword evidence="2" id="KW-0040">ANK repeat</keyword>
<dbReference type="InterPro" id="IPR000210">
    <property type="entry name" value="BTB/POZ_dom"/>
</dbReference>
<dbReference type="GeneID" id="111255568"/>
<dbReference type="RefSeq" id="XP_022673391.1">
    <property type="nucleotide sequence ID" value="XM_022817656.1"/>
</dbReference>
<dbReference type="OrthoDB" id="6415400at2759"/>
<keyword evidence="5" id="KW-1185">Reference proteome</keyword>
<dbReference type="InParanoid" id="A0A7M7MFR9"/>
<dbReference type="Gene3D" id="3.30.710.10">
    <property type="entry name" value="Potassium Channel Kv1.1, Chain A"/>
    <property type="match status" value="1"/>
</dbReference>
<evidence type="ECO:0000313" key="5">
    <source>
        <dbReference type="Proteomes" id="UP000594260"/>
    </source>
</evidence>
<reference evidence="4" key="1">
    <citation type="submission" date="2021-01" db="UniProtKB">
        <authorList>
            <consortium name="EnsemblMetazoa"/>
        </authorList>
    </citation>
    <scope>IDENTIFICATION</scope>
</reference>
<feature type="domain" description="BTB" evidence="3">
    <location>
        <begin position="71"/>
        <end position="140"/>
    </location>
</feature>